<reference evidence="4 5" key="1">
    <citation type="journal article" date="2020" name="Microbiol. Resour. Announc.">
        <title>Draft Genome Sequence of a Cladosporium Species Isolated from the Mesophotic Ascidian Didemnum maculosum.</title>
        <authorList>
            <person name="Gioti A."/>
            <person name="Siaperas R."/>
            <person name="Nikolaivits E."/>
            <person name="Le Goff G."/>
            <person name="Ouazzani J."/>
            <person name="Kotoulas G."/>
            <person name="Topakas E."/>
        </authorList>
    </citation>
    <scope>NUCLEOTIDE SEQUENCE [LARGE SCALE GENOMIC DNA]</scope>
    <source>
        <strain evidence="4 5">TM138-S3</strain>
    </source>
</reference>
<proteinExistence type="inferred from homology"/>
<dbReference type="InterPro" id="IPR000086">
    <property type="entry name" value="NUDIX_hydrolase_dom"/>
</dbReference>
<keyword evidence="1 2" id="KW-0378">Hydrolase</keyword>
<dbReference type="SUPFAM" id="SSF55811">
    <property type="entry name" value="Nudix"/>
    <property type="match status" value="1"/>
</dbReference>
<dbReference type="PROSITE" id="PS00893">
    <property type="entry name" value="NUDIX_BOX"/>
    <property type="match status" value="1"/>
</dbReference>
<organism evidence="4 5">
    <name type="scientific">Cladosporium halotolerans</name>
    <dbReference type="NCBI Taxonomy" id="1052096"/>
    <lineage>
        <taxon>Eukaryota</taxon>
        <taxon>Fungi</taxon>
        <taxon>Dikarya</taxon>
        <taxon>Ascomycota</taxon>
        <taxon>Pezizomycotina</taxon>
        <taxon>Dothideomycetes</taxon>
        <taxon>Dothideomycetidae</taxon>
        <taxon>Cladosporiales</taxon>
        <taxon>Cladosporiaceae</taxon>
        <taxon>Cladosporium</taxon>
    </lineage>
</organism>
<gene>
    <name evidence="4" type="ORF">WHR41_01411</name>
</gene>
<dbReference type="Pfam" id="PF00293">
    <property type="entry name" value="NUDIX"/>
    <property type="match status" value="1"/>
</dbReference>
<dbReference type="AlphaFoldDB" id="A0AB34KZR3"/>
<dbReference type="InterPro" id="IPR020084">
    <property type="entry name" value="NUDIX_hydrolase_CS"/>
</dbReference>
<evidence type="ECO:0000256" key="2">
    <source>
        <dbReference type="RuleBase" id="RU003476"/>
    </source>
</evidence>
<dbReference type="PRINTS" id="PR00502">
    <property type="entry name" value="NUDIXFAMILY"/>
</dbReference>
<evidence type="ECO:0000313" key="4">
    <source>
        <dbReference type="EMBL" id="KAL1590250.1"/>
    </source>
</evidence>
<sequence>MSLLRRANFLQRTIAGSIRSASTLTMPQAPKINRVGPLSADEAKWTELRKIEWTDQDGKARIWEAAARKTRKSSGVDAVAIVPILKHPKKPVSTMIILQYRPPVEAFCVEFPAGLIDEGETPEQAAVRELKEETGYAGKVVDCSPTIVSDPGLTNANMQMVTVEVDLKEDEEEPEQHLDDGEHIERVVVPISELYEKLQAISKEPGKIVDARLFHWALGLHWSQRLL</sequence>
<evidence type="ECO:0000259" key="3">
    <source>
        <dbReference type="PROSITE" id="PS51462"/>
    </source>
</evidence>
<dbReference type="GO" id="GO:0005634">
    <property type="term" value="C:nucleus"/>
    <property type="evidence" value="ECO:0007669"/>
    <property type="project" value="TreeGrafter"/>
</dbReference>
<dbReference type="PANTHER" id="PTHR11839">
    <property type="entry name" value="UDP/ADP-SUGAR PYROPHOSPHATASE"/>
    <property type="match status" value="1"/>
</dbReference>
<dbReference type="InterPro" id="IPR020476">
    <property type="entry name" value="Nudix_hydrolase"/>
</dbReference>
<name>A0AB34KZR3_9PEZI</name>
<dbReference type="Gene3D" id="3.90.79.10">
    <property type="entry name" value="Nucleoside Triphosphate Pyrophosphohydrolase"/>
    <property type="match status" value="1"/>
</dbReference>
<keyword evidence="5" id="KW-1185">Reference proteome</keyword>
<dbReference type="PROSITE" id="PS51462">
    <property type="entry name" value="NUDIX"/>
    <property type="match status" value="1"/>
</dbReference>
<dbReference type="EMBL" id="JAAQHG020000003">
    <property type="protein sequence ID" value="KAL1590250.1"/>
    <property type="molecule type" value="Genomic_DNA"/>
</dbReference>
<dbReference type="CDD" id="cd18888">
    <property type="entry name" value="NUDIX_ADPRase_Nudt5"/>
    <property type="match status" value="1"/>
</dbReference>
<protein>
    <recommendedName>
        <fullName evidence="3">Nudix hydrolase domain-containing protein</fullName>
    </recommendedName>
</protein>
<comment type="caution">
    <text evidence="4">The sequence shown here is derived from an EMBL/GenBank/DDBJ whole genome shotgun (WGS) entry which is preliminary data.</text>
</comment>
<dbReference type="GO" id="GO:0047631">
    <property type="term" value="F:ADP-ribose diphosphatase activity"/>
    <property type="evidence" value="ECO:0007669"/>
    <property type="project" value="TreeGrafter"/>
</dbReference>
<evidence type="ECO:0000313" key="5">
    <source>
        <dbReference type="Proteomes" id="UP000803884"/>
    </source>
</evidence>
<dbReference type="GO" id="GO:0006753">
    <property type="term" value="P:nucleoside phosphate metabolic process"/>
    <property type="evidence" value="ECO:0007669"/>
    <property type="project" value="TreeGrafter"/>
</dbReference>
<dbReference type="GO" id="GO:0019693">
    <property type="term" value="P:ribose phosphate metabolic process"/>
    <property type="evidence" value="ECO:0007669"/>
    <property type="project" value="TreeGrafter"/>
</dbReference>
<evidence type="ECO:0000256" key="1">
    <source>
        <dbReference type="ARBA" id="ARBA00022801"/>
    </source>
</evidence>
<dbReference type="Proteomes" id="UP000803884">
    <property type="component" value="Unassembled WGS sequence"/>
</dbReference>
<dbReference type="PANTHER" id="PTHR11839:SF26">
    <property type="entry name" value="ADP-RIBOSE DIPHOSPHATASE"/>
    <property type="match status" value="1"/>
</dbReference>
<dbReference type="InterPro" id="IPR015797">
    <property type="entry name" value="NUDIX_hydrolase-like_dom_sf"/>
</dbReference>
<feature type="domain" description="Nudix hydrolase" evidence="3">
    <location>
        <begin position="74"/>
        <end position="214"/>
    </location>
</feature>
<dbReference type="GeneID" id="96002855"/>
<dbReference type="RefSeq" id="XP_069233355.1">
    <property type="nucleotide sequence ID" value="XM_069370017.1"/>
</dbReference>
<accession>A0AB34KZR3</accession>
<dbReference type="FunFam" id="3.90.79.10:FF:000016">
    <property type="entry name" value="ADP-sugar pyrophosphatase isoform X1"/>
    <property type="match status" value="1"/>
</dbReference>
<comment type="similarity">
    <text evidence="2">Belongs to the Nudix hydrolase family.</text>
</comment>